<accession>A0AAP4B8M3</accession>
<dbReference type="Gene3D" id="3.30.70.370">
    <property type="match status" value="1"/>
</dbReference>
<evidence type="ECO:0000256" key="9">
    <source>
        <dbReference type="ARBA" id="ARBA00023125"/>
    </source>
</evidence>
<comment type="catalytic activity">
    <reaction evidence="11 13">
        <text>DNA(n) + a 2'-deoxyribonucleoside 5'-triphosphate = DNA(n+1) + diphosphate</text>
        <dbReference type="Rhea" id="RHEA:22508"/>
        <dbReference type="Rhea" id="RHEA-COMP:17339"/>
        <dbReference type="Rhea" id="RHEA-COMP:17340"/>
        <dbReference type="ChEBI" id="CHEBI:33019"/>
        <dbReference type="ChEBI" id="CHEBI:61560"/>
        <dbReference type="ChEBI" id="CHEBI:173112"/>
        <dbReference type="EC" id="2.7.7.7"/>
    </reaction>
</comment>
<evidence type="ECO:0000256" key="12">
    <source>
        <dbReference type="NCBIfam" id="TIGR00593"/>
    </source>
</evidence>
<keyword evidence="7 13" id="KW-0227">DNA damage</keyword>
<dbReference type="InterPro" id="IPR020045">
    <property type="entry name" value="DNA_polI_H3TH"/>
</dbReference>
<dbReference type="RefSeq" id="WP_283230234.1">
    <property type="nucleotide sequence ID" value="NZ_JASGBQ010000004.1"/>
</dbReference>
<dbReference type="CDD" id="cd09859">
    <property type="entry name" value="PIN_53EXO"/>
    <property type="match status" value="1"/>
</dbReference>
<dbReference type="SMART" id="SM00482">
    <property type="entry name" value="POLAc"/>
    <property type="match status" value="1"/>
</dbReference>
<dbReference type="SUPFAM" id="SSF88723">
    <property type="entry name" value="PIN domain-like"/>
    <property type="match status" value="1"/>
</dbReference>
<dbReference type="GO" id="GO:0003887">
    <property type="term" value="F:DNA-directed DNA polymerase activity"/>
    <property type="evidence" value="ECO:0007669"/>
    <property type="project" value="UniProtKB-UniRule"/>
</dbReference>
<dbReference type="PANTHER" id="PTHR10133:SF27">
    <property type="entry name" value="DNA POLYMERASE NU"/>
    <property type="match status" value="1"/>
</dbReference>
<dbReference type="InterPro" id="IPR020046">
    <property type="entry name" value="5-3_exonucl_a-hlix_arch_N"/>
</dbReference>
<dbReference type="Gene3D" id="3.30.420.10">
    <property type="entry name" value="Ribonuclease H-like superfamily/Ribonuclease H"/>
    <property type="match status" value="1"/>
</dbReference>
<dbReference type="GO" id="GO:0006261">
    <property type="term" value="P:DNA-templated DNA replication"/>
    <property type="evidence" value="ECO:0007669"/>
    <property type="project" value="UniProtKB-UniRule"/>
</dbReference>
<dbReference type="Gene3D" id="1.20.1060.10">
    <property type="entry name" value="Taq DNA Polymerase, Chain T, domain 4"/>
    <property type="match status" value="1"/>
</dbReference>
<evidence type="ECO:0000256" key="13">
    <source>
        <dbReference type="RuleBase" id="RU004460"/>
    </source>
</evidence>
<evidence type="ECO:0000259" key="15">
    <source>
        <dbReference type="SMART" id="SM00482"/>
    </source>
</evidence>
<evidence type="ECO:0000313" key="16">
    <source>
        <dbReference type="EMBL" id="MDI9241724.1"/>
    </source>
</evidence>
<dbReference type="InterPro" id="IPR018320">
    <property type="entry name" value="DNA_polymerase_1"/>
</dbReference>
<dbReference type="Pfam" id="PF01367">
    <property type="entry name" value="5_3_exonuc"/>
    <property type="match status" value="1"/>
</dbReference>
<comment type="similarity">
    <text evidence="1 13">Belongs to the DNA polymerase type-A family.</text>
</comment>
<gene>
    <name evidence="13 16" type="primary">polA</name>
    <name evidence="16" type="ORF">QJ036_04415</name>
</gene>
<dbReference type="InterPro" id="IPR001098">
    <property type="entry name" value="DNA-dir_DNA_pol_A_palm_dom"/>
</dbReference>
<dbReference type="CDD" id="cd06140">
    <property type="entry name" value="DNA_polA_I_Bacillus_like_exo"/>
    <property type="match status" value="1"/>
</dbReference>
<dbReference type="GO" id="GO:0003677">
    <property type="term" value="F:DNA binding"/>
    <property type="evidence" value="ECO:0007669"/>
    <property type="project" value="UniProtKB-UniRule"/>
</dbReference>
<dbReference type="SMART" id="SM00279">
    <property type="entry name" value="HhH2"/>
    <property type="match status" value="1"/>
</dbReference>
<evidence type="ECO:0000256" key="2">
    <source>
        <dbReference type="ARBA" id="ARBA00012417"/>
    </source>
</evidence>
<dbReference type="SUPFAM" id="SSF53098">
    <property type="entry name" value="Ribonuclease H-like"/>
    <property type="match status" value="1"/>
</dbReference>
<evidence type="ECO:0000256" key="7">
    <source>
        <dbReference type="ARBA" id="ARBA00022763"/>
    </source>
</evidence>
<dbReference type="SMART" id="SM00475">
    <property type="entry name" value="53EXOc"/>
    <property type="match status" value="1"/>
</dbReference>
<dbReference type="InterPro" id="IPR002298">
    <property type="entry name" value="DNA_polymerase_A"/>
</dbReference>
<dbReference type="FunFam" id="1.10.150.20:FF:000003">
    <property type="entry name" value="DNA polymerase I"/>
    <property type="match status" value="1"/>
</dbReference>
<evidence type="ECO:0000256" key="4">
    <source>
        <dbReference type="ARBA" id="ARBA00022679"/>
    </source>
</evidence>
<evidence type="ECO:0000256" key="5">
    <source>
        <dbReference type="ARBA" id="ARBA00022695"/>
    </source>
</evidence>
<dbReference type="NCBIfam" id="NF004397">
    <property type="entry name" value="PRK05755.1"/>
    <property type="match status" value="1"/>
</dbReference>
<dbReference type="InterPro" id="IPR012337">
    <property type="entry name" value="RNaseH-like_sf"/>
</dbReference>
<keyword evidence="6 13" id="KW-0235">DNA replication</keyword>
<sequence>MDEKIVLIDGYSILNRAFYGIHAGMTNFEGLHTNAVYGFLNILLKILDEEKPDYLAVAFDVKAPTFRHRLYDAYKGTRKGMPDELHEQVPVTKEVLRAMEIPTVELPGYEADDILGTLAARCEKQNLAVVLVSGDRDLLQLASQKTKIRIPRTKAGTTTVEDYYDTDVKERLGVTPLEFIDVKALMGDSSDNIPGVPGIGEKTAYALIQTYHSLEAVYENLESVKPERAKKALMGGREMAELSKTLAAIDRDCPVEFSLEEARVGALFTPEAYEIMKRLELKSLLKRFEAGSRTTNSIEKDFLLVDDFSGAEDIFARAMKAERAGLQLISEKGEILGLALSFGKGEIYFIEAGGFLTGEYLAGRTAELCLRGKTTWVLDLKEMLPFLGIEETEGVLDAGVAAYLLNPLKSSYLYDELSAEYLGLTVPSRNDFLGKHSYREALSEKKEACAGCFCYMAYTAFAVGPELMDRLRKYGMEKLFLEIEMPLIYSLSHMEKEGIQVEREALRAYGDTLKVQIEKLEAEIYELSGETFNINSPKQLGVILFEKLKLPYGKKTKTGYSTSADILEKLAPEQPLVAKILEYRQLTKLKSTYADGLAAYICEDGRIHGKFNQTITATGRLSSTEPNLQNIPVRMALGREIRKVFVPREGYVFVDADYSQIELRILAHMSGDKRLIEAYHQAQDIHRITASQVFHTPFEEVTPLQRRNAKAVNFGIVYGISAFGLSEDLSITRKEALDYINQYFETYPGVKSFLDHLVSSAREEGYVSTLYGRRRPVPELSSSNFMQRSFGERVAMNSPIQGTAADIIKIAMVGVDRRLRREGLKSRLILQIHDELLVEAAPGETEQVKTILQEEMYGAASLSVPLEIDMKVGNSWFETK</sequence>
<dbReference type="FunFam" id="1.10.150.20:FF:000002">
    <property type="entry name" value="DNA polymerase I"/>
    <property type="match status" value="1"/>
</dbReference>
<protein>
    <recommendedName>
        <fullName evidence="3 12">DNA polymerase I</fullName>
        <ecNumber evidence="2 12">2.7.7.7</ecNumber>
    </recommendedName>
</protein>
<dbReference type="Proteomes" id="UP001300383">
    <property type="component" value="Unassembled WGS sequence"/>
</dbReference>
<evidence type="ECO:0000256" key="1">
    <source>
        <dbReference type="ARBA" id="ARBA00007705"/>
    </source>
</evidence>
<dbReference type="PANTHER" id="PTHR10133">
    <property type="entry name" value="DNA POLYMERASE I"/>
    <property type="match status" value="1"/>
</dbReference>
<keyword evidence="10 13" id="KW-0234">DNA repair</keyword>
<dbReference type="SUPFAM" id="SSF56672">
    <property type="entry name" value="DNA/RNA polymerases"/>
    <property type="match status" value="1"/>
</dbReference>
<evidence type="ECO:0000256" key="3">
    <source>
        <dbReference type="ARBA" id="ARBA00020311"/>
    </source>
</evidence>
<evidence type="ECO:0000256" key="6">
    <source>
        <dbReference type="ARBA" id="ARBA00022705"/>
    </source>
</evidence>
<comment type="subunit">
    <text evidence="13">Single-chain monomer with multiple functions.</text>
</comment>
<dbReference type="NCBIfam" id="TIGR00593">
    <property type="entry name" value="pola"/>
    <property type="match status" value="1"/>
</dbReference>
<dbReference type="SUPFAM" id="SSF47807">
    <property type="entry name" value="5' to 3' exonuclease, C-terminal subdomain"/>
    <property type="match status" value="1"/>
</dbReference>
<dbReference type="GO" id="GO:0008409">
    <property type="term" value="F:5'-3' exonuclease activity"/>
    <property type="evidence" value="ECO:0007669"/>
    <property type="project" value="UniProtKB-UniRule"/>
</dbReference>
<evidence type="ECO:0000313" key="17">
    <source>
        <dbReference type="Proteomes" id="UP001300383"/>
    </source>
</evidence>
<keyword evidence="4 13" id="KW-0808">Transferase</keyword>
<evidence type="ECO:0000256" key="10">
    <source>
        <dbReference type="ARBA" id="ARBA00023204"/>
    </source>
</evidence>
<dbReference type="InterPro" id="IPR008918">
    <property type="entry name" value="HhH2"/>
</dbReference>
<keyword evidence="9 13" id="KW-0238">DNA-binding</keyword>
<dbReference type="InterPro" id="IPR002421">
    <property type="entry name" value="5-3_exonuclease"/>
</dbReference>
<feature type="domain" description="DNA-directed DNA polymerase family A palm" evidence="15">
    <location>
        <begin position="638"/>
        <end position="844"/>
    </location>
</feature>
<dbReference type="Pfam" id="PF00476">
    <property type="entry name" value="DNA_pol_A"/>
    <property type="match status" value="1"/>
</dbReference>
<organism evidence="16 17">
    <name type="scientific">Fusibacillus kribbianus</name>
    <dbReference type="NCBI Taxonomy" id="3044208"/>
    <lineage>
        <taxon>Bacteria</taxon>
        <taxon>Bacillati</taxon>
        <taxon>Bacillota</taxon>
        <taxon>Clostridia</taxon>
        <taxon>Lachnospirales</taxon>
        <taxon>Lachnospiraceae</taxon>
        <taxon>Fusibacillus</taxon>
    </lineage>
</organism>
<dbReference type="InterPro" id="IPR019760">
    <property type="entry name" value="DNA-dir_DNA_pol_A_CS"/>
</dbReference>
<reference evidence="16 17" key="1">
    <citation type="submission" date="2023-05" db="EMBL/GenBank/DDBJ databases">
        <title>[ruminococcus] sp. nov., isolated from a pig farm feces dump.</title>
        <authorList>
            <person name="Chang Y.-H."/>
        </authorList>
    </citation>
    <scope>NUCLEOTIDE SEQUENCE [LARGE SCALE GENOMIC DNA]</scope>
    <source>
        <strain evidence="16 17">YH-rum2234</strain>
    </source>
</reference>
<evidence type="ECO:0000256" key="11">
    <source>
        <dbReference type="ARBA" id="ARBA00049244"/>
    </source>
</evidence>
<dbReference type="PROSITE" id="PS00447">
    <property type="entry name" value="DNA_POLYMERASE_A"/>
    <property type="match status" value="1"/>
</dbReference>
<keyword evidence="17" id="KW-1185">Reference proteome</keyword>
<evidence type="ECO:0000256" key="8">
    <source>
        <dbReference type="ARBA" id="ARBA00022932"/>
    </source>
</evidence>
<keyword evidence="13" id="KW-0378">Hydrolase</keyword>
<name>A0AAP4B8M3_9FIRM</name>
<feature type="domain" description="5'-3' exonuclease" evidence="14">
    <location>
        <begin position="3"/>
        <end position="265"/>
    </location>
</feature>
<dbReference type="InterPro" id="IPR036397">
    <property type="entry name" value="RNaseH_sf"/>
</dbReference>
<dbReference type="InterPro" id="IPR043502">
    <property type="entry name" value="DNA/RNA_pol_sf"/>
</dbReference>
<comment type="function">
    <text evidence="13">In addition to polymerase activity, this DNA polymerase exhibits 5'-3' exonuclease activity.</text>
</comment>
<keyword evidence="13" id="KW-0540">Nuclease</keyword>
<proteinExistence type="inferred from homology"/>
<dbReference type="AlphaFoldDB" id="A0AAP4B8M3"/>
<dbReference type="PRINTS" id="PR00868">
    <property type="entry name" value="DNAPOLI"/>
</dbReference>
<dbReference type="Pfam" id="PF02739">
    <property type="entry name" value="5_3_exonuc_N"/>
    <property type="match status" value="1"/>
</dbReference>
<dbReference type="FunFam" id="1.20.1060.10:FF:000001">
    <property type="entry name" value="DNA polymerase I"/>
    <property type="match status" value="1"/>
</dbReference>
<dbReference type="Gene3D" id="3.40.50.1010">
    <property type="entry name" value="5'-nuclease"/>
    <property type="match status" value="1"/>
</dbReference>
<dbReference type="Gene3D" id="1.10.150.20">
    <property type="entry name" value="5' to 3' exonuclease, C-terminal subdomain"/>
    <property type="match status" value="2"/>
</dbReference>
<comment type="caution">
    <text evidence="16">The sequence shown here is derived from an EMBL/GenBank/DDBJ whole genome shotgun (WGS) entry which is preliminary data.</text>
</comment>
<dbReference type="InterPro" id="IPR036279">
    <property type="entry name" value="5-3_exonuclease_C_sf"/>
</dbReference>
<keyword evidence="5 13" id="KW-0548">Nucleotidyltransferase</keyword>
<keyword evidence="8 13" id="KW-0239">DNA-directed DNA polymerase</keyword>
<dbReference type="CDD" id="cd08637">
    <property type="entry name" value="DNA_pol_A_pol_I_C"/>
    <property type="match status" value="1"/>
</dbReference>
<dbReference type="InterPro" id="IPR029060">
    <property type="entry name" value="PIN-like_dom_sf"/>
</dbReference>
<evidence type="ECO:0000259" key="14">
    <source>
        <dbReference type="SMART" id="SM00475"/>
    </source>
</evidence>
<dbReference type="EMBL" id="JASGBQ010000004">
    <property type="protein sequence ID" value="MDI9241724.1"/>
    <property type="molecule type" value="Genomic_DNA"/>
</dbReference>
<dbReference type="GO" id="GO:0006302">
    <property type="term" value="P:double-strand break repair"/>
    <property type="evidence" value="ECO:0007669"/>
    <property type="project" value="TreeGrafter"/>
</dbReference>
<dbReference type="EC" id="2.7.7.7" evidence="2 12"/>
<dbReference type="CDD" id="cd09898">
    <property type="entry name" value="H3TH_53EXO"/>
    <property type="match status" value="1"/>
</dbReference>
<keyword evidence="13" id="KW-0269">Exonuclease</keyword>